<dbReference type="Proteomes" id="UP001180515">
    <property type="component" value="Unassembled WGS sequence"/>
</dbReference>
<dbReference type="EMBL" id="NSGR01000004">
    <property type="protein sequence ID" value="PCH13597.1"/>
    <property type="molecule type" value="Genomic_DNA"/>
</dbReference>
<dbReference type="Proteomes" id="UP000217465">
    <property type="component" value="Unassembled WGS sequence"/>
</dbReference>
<dbReference type="STRING" id="936154.STP_1832"/>
<gene>
    <name evidence="3" type="ORF">A9Y57_00230</name>
    <name evidence="2" type="ORF">P7G31_03005</name>
</gene>
<reference evidence="2" key="2">
    <citation type="submission" date="2023-03" db="EMBL/GenBank/DDBJ databases">
        <authorList>
            <person name="Shen W."/>
            <person name="Cai J."/>
        </authorList>
    </citation>
    <scope>NUCLEOTIDE SEQUENCE</scope>
    <source>
        <strain evidence="2">P82-2</strain>
    </source>
</reference>
<accession>A0A0E2UDK2</accession>
<evidence type="ECO:0000313" key="2">
    <source>
        <dbReference type="EMBL" id="MDT2731225.1"/>
    </source>
</evidence>
<proteinExistence type="predicted"/>
<comment type="caution">
    <text evidence="3">The sequence shown here is derived from an EMBL/GenBank/DDBJ whole genome shotgun (WGS) entry which is preliminary data.</text>
</comment>
<dbReference type="InterPro" id="IPR036390">
    <property type="entry name" value="WH_DNA-bd_sf"/>
</dbReference>
<organism evidence="3 4">
    <name type="scientific">Streptococcus parauberis</name>
    <dbReference type="NCBI Taxonomy" id="1348"/>
    <lineage>
        <taxon>Bacteria</taxon>
        <taxon>Bacillati</taxon>
        <taxon>Bacillota</taxon>
        <taxon>Bacilli</taxon>
        <taxon>Lactobacillales</taxon>
        <taxon>Streptococcaceae</taxon>
        <taxon>Streptococcus</taxon>
    </lineage>
</organism>
<protein>
    <submittedName>
        <fullName evidence="3">Lineage-specific thermal regulator protein</fullName>
    </submittedName>
    <submittedName>
        <fullName evidence="2">PadR family transcriptional regulator</fullName>
    </submittedName>
</protein>
<dbReference type="PANTHER" id="PTHR33169:SF14">
    <property type="entry name" value="TRANSCRIPTIONAL REGULATOR RV3488"/>
    <property type="match status" value="1"/>
</dbReference>
<dbReference type="AlphaFoldDB" id="A0A0E2UDK2"/>
<dbReference type="Gene3D" id="1.10.10.10">
    <property type="entry name" value="Winged helix-like DNA-binding domain superfamily/Winged helix DNA-binding domain"/>
    <property type="match status" value="1"/>
</dbReference>
<evidence type="ECO:0000313" key="3">
    <source>
        <dbReference type="EMBL" id="PCH13597.1"/>
    </source>
</evidence>
<dbReference type="SUPFAM" id="SSF46785">
    <property type="entry name" value="Winged helix' DNA-binding domain"/>
    <property type="match status" value="1"/>
</dbReference>
<dbReference type="RefSeq" id="WP_003104268.1">
    <property type="nucleotide sequence ID" value="NZ_BAWT01000018.1"/>
</dbReference>
<reference evidence="3 4" key="1">
    <citation type="submission" date="2016-06" db="EMBL/GenBank/DDBJ databases">
        <authorList>
            <person name="Haines A.N."/>
            <person name="Council K.R."/>
        </authorList>
    </citation>
    <scope>NUCLEOTIDE SEQUENCE [LARGE SCALE GENOMIC DNA]</scope>
    <source>
        <strain evidence="3 4">SP158-29</strain>
    </source>
</reference>
<dbReference type="InterPro" id="IPR052509">
    <property type="entry name" value="Metal_resp_DNA-bind_regulator"/>
</dbReference>
<name>A0A0E2UDK2_9STRE</name>
<dbReference type="PANTHER" id="PTHR33169">
    <property type="entry name" value="PADR-FAMILY TRANSCRIPTIONAL REGULATOR"/>
    <property type="match status" value="1"/>
</dbReference>
<dbReference type="InterPro" id="IPR005149">
    <property type="entry name" value="Tscrpt_reg_PadR_N"/>
</dbReference>
<dbReference type="EMBL" id="JARQAG010000002">
    <property type="protein sequence ID" value="MDT2731225.1"/>
    <property type="molecule type" value="Genomic_DNA"/>
</dbReference>
<sequence>MYFPTSATLIEYLIIAIVNKEDSYGYEISQTIKLIANIKESTLYPILKKLEKENYLTTYSQEHQGRKRKYYAITTEGKEQFNYLNQEWQTYTENITAIIQGRLRHDKD</sequence>
<evidence type="ECO:0000313" key="4">
    <source>
        <dbReference type="Proteomes" id="UP000217465"/>
    </source>
</evidence>
<dbReference type="Pfam" id="PF03551">
    <property type="entry name" value="PadR"/>
    <property type="match status" value="1"/>
</dbReference>
<dbReference type="OMA" id="YGYQMIE"/>
<evidence type="ECO:0000259" key="1">
    <source>
        <dbReference type="Pfam" id="PF03551"/>
    </source>
</evidence>
<dbReference type="GeneID" id="61421689"/>
<feature type="domain" description="Transcription regulator PadR N-terminal" evidence="1">
    <location>
        <begin position="14"/>
        <end position="81"/>
    </location>
</feature>
<dbReference type="InterPro" id="IPR036388">
    <property type="entry name" value="WH-like_DNA-bd_sf"/>
</dbReference>
<dbReference type="eggNOG" id="COG1695">
    <property type="taxonomic scope" value="Bacteria"/>
</dbReference>
<dbReference type="OrthoDB" id="9808017at2"/>